<reference evidence="1" key="2">
    <citation type="journal article" date="2015" name="Data Brief">
        <title>Shoot transcriptome of the giant reed, Arundo donax.</title>
        <authorList>
            <person name="Barrero R.A."/>
            <person name="Guerrero F.D."/>
            <person name="Moolhuijzen P."/>
            <person name="Goolsby J.A."/>
            <person name="Tidwell J."/>
            <person name="Bellgard S.E."/>
            <person name="Bellgard M.I."/>
        </authorList>
    </citation>
    <scope>NUCLEOTIDE SEQUENCE</scope>
    <source>
        <tissue evidence="1">Shoot tissue taken approximately 20 cm above the soil surface</tissue>
    </source>
</reference>
<reference evidence="1" key="1">
    <citation type="submission" date="2014-09" db="EMBL/GenBank/DDBJ databases">
        <authorList>
            <person name="Magalhaes I.L.F."/>
            <person name="Oliveira U."/>
            <person name="Santos F.R."/>
            <person name="Vidigal T.H.D.A."/>
            <person name="Brescovit A.D."/>
            <person name="Santos A.J."/>
        </authorList>
    </citation>
    <scope>NUCLEOTIDE SEQUENCE</scope>
    <source>
        <tissue evidence="1">Shoot tissue taken approximately 20 cm above the soil surface</tissue>
    </source>
</reference>
<protein>
    <submittedName>
        <fullName evidence="1">Uncharacterized protein</fullName>
    </submittedName>
</protein>
<evidence type="ECO:0000313" key="1">
    <source>
        <dbReference type="EMBL" id="JAD88597.1"/>
    </source>
</evidence>
<dbReference type="AlphaFoldDB" id="A0A0A9DXZ6"/>
<accession>A0A0A9DXZ6</accession>
<organism evidence="1">
    <name type="scientific">Arundo donax</name>
    <name type="common">Giant reed</name>
    <name type="synonym">Donax arundinaceus</name>
    <dbReference type="NCBI Taxonomy" id="35708"/>
    <lineage>
        <taxon>Eukaryota</taxon>
        <taxon>Viridiplantae</taxon>
        <taxon>Streptophyta</taxon>
        <taxon>Embryophyta</taxon>
        <taxon>Tracheophyta</taxon>
        <taxon>Spermatophyta</taxon>
        <taxon>Magnoliopsida</taxon>
        <taxon>Liliopsida</taxon>
        <taxon>Poales</taxon>
        <taxon>Poaceae</taxon>
        <taxon>PACMAD clade</taxon>
        <taxon>Arundinoideae</taxon>
        <taxon>Arundineae</taxon>
        <taxon>Arundo</taxon>
    </lineage>
</organism>
<dbReference type="EMBL" id="GBRH01209298">
    <property type="protein sequence ID" value="JAD88597.1"/>
    <property type="molecule type" value="Transcribed_RNA"/>
</dbReference>
<proteinExistence type="predicted"/>
<name>A0A0A9DXZ6_ARUDO</name>
<sequence length="30" mass="3312">MSPTSFRMVTISSILPCSHAEDKRSTRDSA</sequence>